<accession>A0A1W1E5A1</accession>
<dbReference type="EMBL" id="FPIA01000124">
    <property type="protein sequence ID" value="SFV89145.1"/>
    <property type="molecule type" value="Genomic_DNA"/>
</dbReference>
<proteinExistence type="predicted"/>
<sequence length="45" mass="5174">MNEDRLLLTSCVDFNPKITIFATIVAERKNSAWAEGKLKMDLYNL</sequence>
<evidence type="ECO:0000313" key="1">
    <source>
        <dbReference type="EMBL" id="SFV89145.1"/>
    </source>
</evidence>
<dbReference type="AlphaFoldDB" id="A0A1W1E5A1"/>
<reference evidence="1" key="1">
    <citation type="submission" date="2016-10" db="EMBL/GenBank/DDBJ databases">
        <authorList>
            <person name="de Groot N.N."/>
        </authorList>
    </citation>
    <scope>NUCLEOTIDE SEQUENCE</scope>
</reference>
<name>A0A1W1E5A1_9ZZZZ</name>
<gene>
    <name evidence="1" type="ORF">MNB_SUP05-SYMBIONT-7-630</name>
</gene>
<protein>
    <submittedName>
        <fullName evidence="1">Uncharacterized protein</fullName>
    </submittedName>
</protein>
<organism evidence="1">
    <name type="scientific">hydrothermal vent metagenome</name>
    <dbReference type="NCBI Taxonomy" id="652676"/>
    <lineage>
        <taxon>unclassified sequences</taxon>
        <taxon>metagenomes</taxon>
        <taxon>ecological metagenomes</taxon>
    </lineage>
</organism>